<evidence type="ECO:0000256" key="6">
    <source>
        <dbReference type="ARBA" id="ARBA00022763"/>
    </source>
</evidence>
<dbReference type="EMBL" id="LRBS01000086">
    <property type="protein sequence ID" value="OII75674.1"/>
    <property type="molecule type" value="Genomic_DNA"/>
</dbReference>
<accession>A0A1J4MN34</accession>
<name>A0A1J4MN34_9CRYT</name>
<comment type="cofactor">
    <cofactor evidence="2">
        <name>Zn(2+)</name>
        <dbReference type="ChEBI" id="CHEBI:29105"/>
    </cofactor>
</comment>
<evidence type="ECO:0000256" key="11">
    <source>
        <dbReference type="ARBA" id="ARBA00054483"/>
    </source>
</evidence>
<evidence type="ECO:0000256" key="1">
    <source>
        <dbReference type="ARBA" id="ARBA00001936"/>
    </source>
</evidence>
<keyword evidence="13" id="KW-0255">Endonuclease</keyword>
<dbReference type="GO" id="GO:0008081">
    <property type="term" value="F:phosphoric diester hydrolase activity"/>
    <property type="evidence" value="ECO:0007669"/>
    <property type="project" value="TreeGrafter"/>
</dbReference>
<evidence type="ECO:0000259" key="12">
    <source>
        <dbReference type="Pfam" id="PF01261"/>
    </source>
</evidence>
<dbReference type="PROSITE" id="PS00729">
    <property type="entry name" value="AP_NUCLEASE_F2_1"/>
    <property type="match status" value="1"/>
</dbReference>
<evidence type="ECO:0000256" key="8">
    <source>
        <dbReference type="ARBA" id="ARBA00022833"/>
    </source>
</evidence>
<dbReference type="GO" id="GO:0005739">
    <property type="term" value="C:mitochondrion"/>
    <property type="evidence" value="ECO:0007669"/>
    <property type="project" value="UniProtKB-SubCell"/>
</dbReference>
<comment type="subcellular location">
    <subcellularLocation>
        <location evidence="3">Mitochondrion</location>
    </subcellularLocation>
</comment>
<dbReference type="GO" id="GO:0006284">
    <property type="term" value="P:base-excision repair"/>
    <property type="evidence" value="ECO:0007669"/>
    <property type="project" value="TreeGrafter"/>
</dbReference>
<dbReference type="RefSeq" id="XP_067067520.1">
    <property type="nucleotide sequence ID" value="XM_067213330.1"/>
</dbReference>
<dbReference type="InterPro" id="IPR001719">
    <property type="entry name" value="AP_endonuc_2"/>
</dbReference>
<dbReference type="HAMAP" id="MF_00152">
    <property type="entry name" value="Nfo"/>
    <property type="match status" value="1"/>
</dbReference>
<keyword evidence="7" id="KW-0378">Hydrolase</keyword>
<dbReference type="GO" id="GO:0003677">
    <property type="term" value="F:DNA binding"/>
    <property type="evidence" value="ECO:0007669"/>
    <property type="project" value="InterPro"/>
</dbReference>
<evidence type="ECO:0000256" key="9">
    <source>
        <dbReference type="ARBA" id="ARBA00023204"/>
    </source>
</evidence>
<comment type="caution">
    <text evidence="13">The sequence shown here is derived from an EMBL/GenBank/DDBJ whole genome shotgun (WGS) entry which is preliminary data.</text>
</comment>
<dbReference type="Pfam" id="PF01261">
    <property type="entry name" value="AP_endonuc_2"/>
    <property type="match status" value="1"/>
</dbReference>
<keyword evidence="5" id="KW-0479">Metal-binding</keyword>
<dbReference type="Proteomes" id="UP000186804">
    <property type="component" value="Unassembled WGS sequence"/>
</dbReference>
<proteinExistence type="inferred from homology"/>
<reference evidence="13 14" key="1">
    <citation type="submission" date="2016-10" db="EMBL/GenBank/DDBJ databases">
        <title>Reductive evolution of mitochondrial metabolism and differential evolution of invasion-related proteins in Cryptosporidium.</title>
        <authorList>
            <person name="Liu S."/>
            <person name="Roellig D.M."/>
            <person name="Guo Y."/>
            <person name="Li N."/>
            <person name="Frace M.A."/>
            <person name="Tang K."/>
            <person name="Zhang L."/>
            <person name="Feng Y."/>
            <person name="Xiao L."/>
        </authorList>
    </citation>
    <scope>NUCLEOTIDE SEQUENCE [LARGE SCALE GENOMIC DNA]</scope>
    <source>
        <strain evidence="13">30847</strain>
    </source>
</reference>
<keyword evidence="14" id="KW-1185">Reference proteome</keyword>
<comment type="similarity">
    <text evidence="4">Belongs to the AP endonuclease 2 family.</text>
</comment>
<evidence type="ECO:0000256" key="7">
    <source>
        <dbReference type="ARBA" id="ARBA00022801"/>
    </source>
</evidence>
<dbReference type="PROSITE" id="PS00731">
    <property type="entry name" value="AP_NUCLEASE_F2_3"/>
    <property type="match status" value="1"/>
</dbReference>
<comment type="function">
    <text evidence="11">Plays a role in mitochondrial DNA base excision repair (BER) pathway induced by oxidative stress. Has apurinic/apyrimidinic (AP) endonuclease activity towards double-stranded DNA (dsDNA) with a preference for C as opposite base. Has 3'-phosphatase activity; removes 3'-phosphate from blunt-end, recessed, and gapped DNA templates and thus, removes 3'-blocks for DNA polymerase activity during BER. Lacks 3'-5' exonuclease activity and does not cleave damaged bases by nucleotide incision repair (NIR).</text>
</comment>
<keyword evidence="6" id="KW-0227">DNA damage</keyword>
<dbReference type="Gene3D" id="3.20.20.150">
    <property type="entry name" value="Divalent-metal-dependent TIM barrel enzymes"/>
    <property type="match status" value="1"/>
</dbReference>
<dbReference type="PROSITE" id="PS51432">
    <property type="entry name" value="AP_NUCLEASE_F2_4"/>
    <property type="match status" value="1"/>
</dbReference>
<evidence type="ECO:0000256" key="4">
    <source>
        <dbReference type="ARBA" id="ARBA00005340"/>
    </source>
</evidence>
<dbReference type="NCBIfam" id="NF002199">
    <property type="entry name" value="PRK01060.1-4"/>
    <property type="match status" value="1"/>
</dbReference>
<keyword evidence="8" id="KW-0862">Zinc</keyword>
<sequence>MTKCSPKNIKRGPENQLLITDIFTSNNEGKATVKKTRCQETNTDTDHSIEAHRNLASRCLKYVGAHVSAAGGADKSIENMVKIAGQSLALFLKSSRSWSAPPLQKSTIDKFRENCKIYNIDYRKFCLPHGSYLINLGNPDEEKRSRMFSAFVDELQRCESLGIRMYNFHPGSTVGKCSKKESIKYISDCINEAHSRTDFVITVLENCAEPKCVGYKFKELSDIIELVKDKKRVGVCLDTCHLFAAGYDVRTKDSFDSVMKDFEETIGMEYLCAMHLNDSKGQLGSGIDRHENLGLGNIGMECFEFIMNDHRFNNIPLILETPDVNNDEKIYKKEISMLYDLVEISK</sequence>
<dbReference type="InterPro" id="IPR013022">
    <property type="entry name" value="Xyl_isomerase-like_TIM-brl"/>
</dbReference>
<dbReference type="PROSITE" id="PS00730">
    <property type="entry name" value="AP_NUCLEASE_F2_2"/>
    <property type="match status" value="1"/>
</dbReference>
<dbReference type="SUPFAM" id="SSF51658">
    <property type="entry name" value="Xylose isomerase-like"/>
    <property type="match status" value="1"/>
</dbReference>
<feature type="domain" description="Xylose isomerase-like TIM barrel" evidence="12">
    <location>
        <begin position="87"/>
        <end position="340"/>
    </location>
</feature>
<dbReference type="OrthoDB" id="7663182at2759"/>
<dbReference type="AlphaFoldDB" id="A0A1J4MN34"/>
<dbReference type="CDD" id="cd00019">
    <property type="entry name" value="AP2Ec"/>
    <property type="match status" value="1"/>
</dbReference>
<protein>
    <submittedName>
        <fullName evidence="13">Apurinic endonuclease family protein</fullName>
    </submittedName>
</protein>
<dbReference type="InterPro" id="IPR036237">
    <property type="entry name" value="Xyl_isomerase-like_sf"/>
</dbReference>
<organism evidence="13 14">
    <name type="scientific">Cryptosporidium andersoni</name>
    <dbReference type="NCBI Taxonomy" id="117008"/>
    <lineage>
        <taxon>Eukaryota</taxon>
        <taxon>Sar</taxon>
        <taxon>Alveolata</taxon>
        <taxon>Apicomplexa</taxon>
        <taxon>Conoidasida</taxon>
        <taxon>Coccidia</taxon>
        <taxon>Eucoccidiorida</taxon>
        <taxon>Eimeriorina</taxon>
        <taxon>Cryptosporidiidae</taxon>
        <taxon>Cryptosporidium</taxon>
    </lineage>
</organism>
<keyword evidence="9" id="KW-0234">DNA repair</keyword>
<evidence type="ECO:0000313" key="13">
    <source>
        <dbReference type="EMBL" id="OII75674.1"/>
    </source>
</evidence>
<dbReference type="SMART" id="SM00518">
    <property type="entry name" value="AP2Ec"/>
    <property type="match status" value="1"/>
</dbReference>
<dbReference type="GO" id="GO:0008270">
    <property type="term" value="F:zinc ion binding"/>
    <property type="evidence" value="ECO:0007669"/>
    <property type="project" value="InterPro"/>
</dbReference>
<gene>
    <name evidence="13" type="ORF">cand_031040</name>
</gene>
<dbReference type="FunFam" id="3.20.20.150:FF:000001">
    <property type="entry name" value="Probable endonuclease 4"/>
    <property type="match status" value="1"/>
</dbReference>
<keyword evidence="10" id="KW-0464">Manganese</keyword>
<evidence type="ECO:0000256" key="10">
    <source>
        <dbReference type="ARBA" id="ARBA00023211"/>
    </source>
</evidence>
<evidence type="ECO:0000256" key="5">
    <source>
        <dbReference type="ARBA" id="ARBA00022723"/>
    </source>
</evidence>
<evidence type="ECO:0000256" key="2">
    <source>
        <dbReference type="ARBA" id="ARBA00001947"/>
    </source>
</evidence>
<comment type="cofactor">
    <cofactor evidence="1">
        <name>Mn(2+)</name>
        <dbReference type="ChEBI" id="CHEBI:29035"/>
    </cofactor>
</comment>
<keyword evidence="13" id="KW-0540">Nuclease</keyword>
<evidence type="ECO:0000313" key="14">
    <source>
        <dbReference type="Proteomes" id="UP000186804"/>
    </source>
</evidence>
<dbReference type="PANTHER" id="PTHR21445:SF0">
    <property type="entry name" value="APURINIC-APYRIMIDINIC ENDONUCLEASE"/>
    <property type="match status" value="1"/>
</dbReference>
<dbReference type="GO" id="GO:0003906">
    <property type="term" value="F:DNA-(apurinic or apyrimidinic site) endonuclease activity"/>
    <property type="evidence" value="ECO:0007669"/>
    <property type="project" value="TreeGrafter"/>
</dbReference>
<dbReference type="PANTHER" id="PTHR21445">
    <property type="entry name" value="ENDONUCLEASE IV ENDODEOXYRIBONUCLEASE IV"/>
    <property type="match status" value="1"/>
</dbReference>
<dbReference type="NCBIfam" id="TIGR00587">
    <property type="entry name" value="nfo"/>
    <property type="match status" value="1"/>
</dbReference>
<dbReference type="VEuPathDB" id="CryptoDB:cand_031040"/>
<dbReference type="GO" id="GO:0005634">
    <property type="term" value="C:nucleus"/>
    <property type="evidence" value="ECO:0007669"/>
    <property type="project" value="TreeGrafter"/>
</dbReference>
<dbReference type="GeneID" id="92367288"/>
<dbReference type="InterPro" id="IPR018246">
    <property type="entry name" value="AP_endonuc_F2_Zn_BS"/>
</dbReference>
<evidence type="ECO:0000256" key="3">
    <source>
        <dbReference type="ARBA" id="ARBA00004173"/>
    </source>
</evidence>